<dbReference type="InterPro" id="IPR046342">
    <property type="entry name" value="CBS_dom_sf"/>
</dbReference>
<dbReference type="Gene3D" id="3.10.580.10">
    <property type="entry name" value="CBS-domain"/>
    <property type="match status" value="1"/>
</dbReference>
<dbReference type="SMART" id="SM00116">
    <property type="entry name" value="CBS"/>
    <property type="match status" value="2"/>
</dbReference>
<feature type="domain" description="CBS" evidence="2">
    <location>
        <begin position="20"/>
        <end position="85"/>
    </location>
</feature>
<comment type="caution">
    <text evidence="3">The sequence shown here is derived from an EMBL/GenBank/DDBJ whole genome shotgun (WGS) entry which is preliminary data.</text>
</comment>
<dbReference type="EMBL" id="AUZY01007117">
    <property type="protein sequence ID" value="EQD51460.1"/>
    <property type="molecule type" value="Genomic_DNA"/>
</dbReference>
<gene>
    <name evidence="3" type="ORF">B1B_11010</name>
</gene>
<dbReference type="InterPro" id="IPR000644">
    <property type="entry name" value="CBS_dom"/>
</dbReference>
<feature type="non-terminal residue" evidence="3">
    <location>
        <position position="1"/>
    </location>
</feature>
<evidence type="ECO:0000313" key="3">
    <source>
        <dbReference type="EMBL" id="EQD51460.1"/>
    </source>
</evidence>
<sequence>SRTDLVAALSGLPQFPREPVARLGSPVTVLLREDHTVRHLQEQFRTLEEHPLPVVDKKGRLVGAVGIADLTSVLWRPDTGGKRDLPQTTRALDVRIASFMHRPAVTIGDERNAADAADRMTRAKVSSVFVVEADRPVRVVGQADLLGLVVGAARAQLASSGVQDCYVEITGLRGSSDPGLLADIDHLVAQGLKRIAHHARPILFSLHLSPHATHRTADITVEGRLHTDFGIFYASQSGWNLMAAVSAILEELGGQLRREGESRRKQARSRRRPAADESIDDPDLERRIRAATGDEA</sequence>
<evidence type="ECO:0000259" key="2">
    <source>
        <dbReference type="PROSITE" id="PS51371"/>
    </source>
</evidence>
<proteinExistence type="predicted"/>
<dbReference type="AlphaFoldDB" id="T1BB02"/>
<dbReference type="PROSITE" id="PS51371">
    <property type="entry name" value="CBS"/>
    <property type="match status" value="2"/>
</dbReference>
<dbReference type="Pfam" id="PF00571">
    <property type="entry name" value="CBS"/>
    <property type="match status" value="2"/>
</dbReference>
<protein>
    <submittedName>
        <fullName evidence="3">Cystathionine beta-synthase, core domain protein</fullName>
    </submittedName>
</protein>
<dbReference type="CDD" id="cd02205">
    <property type="entry name" value="CBS_pair_SF"/>
    <property type="match status" value="1"/>
</dbReference>
<feature type="region of interest" description="Disordered" evidence="1">
    <location>
        <begin position="256"/>
        <end position="296"/>
    </location>
</feature>
<dbReference type="InterPro" id="IPR036567">
    <property type="entry name" value="RHF-like"/>
</dbReference>
<reference evidence="3" key="1">
    <citation type="submission" date="2013-08" db="EMBL/GenBank/DDBJ databases">
        <authorList>
            <person name="Mendez C."/>
            <person name="Richter M."/>
            <person name="Ferrer M."/>
            <person name="Sanchez J."/>
        </authorList>
    </citation>
    <scope>NUCLEOTIDE SEQUENCE</scope>
</reference>
<organism evidence="3">
    <name type="scientific">mine drainage metagenome</name>
    <dbReference type="NCBI Taxonomy" id="410659"/>
    <lineage>
        <taxon>unclassified sequences</taxon>
        <taxon>metagenomes</taxon>
        <taxon>ecological metagenomes</taxon>
    </lineage>
</organism>
<reference evidence="3" key="2">
    <citation type="journal article" date="2014" name="ISME J.">
        <title>Microbial stratification in low pH oxic and suboxic macroscopic growths along an acid mine drainage.</title>
        <authorList>
            <person name="Mendez-Garcia C."/>
            <person name="Mesa V."/>
            <person name="Sprenger R.R."/>
            <person name="Richter M."/>
            <person name="Diez M.S."/>
            <person name="Solano J."/>
            <person name="Bargiela R."/>
            <person name="Golyshina O.V."/>
            <person name="Manteca A."/>
            <person name="Ramos J.L."/>
            <person name="Gallego J.R."/>
            <person name="Llorente I."/>
            <person name="Martins Dos Santos V.A."/>
            <person name="Jensen O.N."/>
            <person name="Pelaez A.I."/>
            <person name="Sanchez J."/>
            <person name="Ferrer M."/>
        </authorList>
    </citation>
    <scope>NUCLEOTIDE SEQUENCE</scope>
</reference>
<feature type="domain" description="CBS" evidence="2">
    <location>
        <begin position="100"/>
        <end position="159"/>
    </location>
</feature>
<evidence type="ECO:0000256" key="1">
    <source>
        <dbReference type="SAM" id="MobiDB-lite"/>
    </source>
</evidence>
<accession>T1BB02</accession>
<dbReference type="SUPFAM" id="SSF69754">
    <property type="entry name" value="Ribosome binding protein Y (YfiA homologue)"/>
    <property type="match status" value="1"/>
</dbReference>
<dbReference type="SUPFAM" id="SSF54631">
    <property type="entry name" value="CBS-domain pair"/>
    <property type="match status" value="1"/>
</dbReference>
<name>T1BB02_9ZZZZ</name>